<keyword evidence="4" id="KW-0808">Transferase</keyword>
<accession>A0A9N8DE73</accession>
<dbReference type="InterPro" id="IPR011009">
    <property type="entry name" value="Kinase-like_dom_sf"/>
</dbReference>
<feature type="compositionally biased region" description="Low complexity" evidence="2">
    <location>
        <begin position="652"/>
        <end position="661"/>
    </location>
</feature>
<feature type="domain" description="Protein kinase" evidence="3">
    <location>
        <begin position="131"/>
        <end position="487"/>
    </location>
</feature>
<gene>
    <name evidence="4" type="ORF">SEMRO_82_G043710.1</name>
</gene>
<dbReference type="Proteomes" id="UP001153069">
    <property type="component" value="Unassembled WGS sequence"/>
</dbReference>
<dbReference type="PANTHER" id="PTHR44329">
    <property type="entry name" value="SERINE/THREONINE-PROTEIN KINASE TNNI3K-RELATED"/>
    <property type="match status" value="1"/>
</dbReference>
<dbReference type="Gene3D" id="3.30.200.20">
    <property type="entry name" value="Phosphorylase Kinase, domain 1"/>
    <property type="match status" value="1"/>
</dbReference>
<comment type="caution">
    <text evidence="4">The sequence shown here is derived from an EMBL/GenBank/DDBJ whole genome shotgun (WGS) entry which is preliminary data.</text>
</comment>
<reference evidence="4" key="1">
    <citation type="submission" date="2020-06" db="EMBL/GenBank/DDBJ databases">
        <authorList>
            <consortium name="Plant Systems Biology data submission"/>
        </authorList>
    </citation>
    <scope>NUCLEOTIDE SEQUENCE</scope>
    <source>
        <strain evidence="4">D6</strain>
    </source>
</reference>
<organism evidence="4 5">
    <name type="scientific">Seminavis robusta</name>
    <dbReference type="NCBI Taxonomy" id="568900"/>
    <lineage>
        <taxon>Eukaryota</taxon>
        <taxon>Sar</taxon>
        <taxon>Stramenopiles</taxon>
        <taxon>Ochrophyta</taxon>
        <taxon>Bacillariophyta</taxon>
        <taxon>Bacillariophyceae</taxon>
        <taxon>Bacillariophycidae</taxon>
        <taxon>Naviculales</taxon>
        <taxon>Naviculaceae</taxon>
        <taxon>Seminavis</taxon>
    </lineage>
</organism>
<dbReference type="Pfam" id="PF00069">
    <property type="entry name" value="Pkinase"/>
    <property type="match status" value="2"/>
</dbReference>
<dbReference type="InterPro" id="IPR051681">
    <property type="entry name" value="Ser/Thr_Kinases-Pseudokinases"/>
</dbReference>
<evidence type="ECO:0000256" key="1">
    <source>
        <dbReference type="SAM" id="Coils"/>
    </source>
</evidence>
<dbReference type="SUPFAM" id="SSF56112">
    <property type="entry name" value="Protein kinase-like (PK-like)"/>
    <property type="match status" value="1"/>
</dbReference>
<proteinExistence type="predicted"/>
<dbReference type="SMART" id="SM00220">
    <property type="entry name" value="S_TKc"/>
    <property type="match status" value="1"/>
</dbReference>
<dbReference type="GO" id="GO:0005524">
    <property type="term" value="F:ATP binding"/>
    <property type="evidence" value="ECO:0007669"/>
    <property type="project" value="InterPro"/>
</dbReference>
<feature type="region of interest" description="Disordered" evidence="2">
    <location>
        <begin position="622"/>
        <end position="679"/>
    </location>
</feature>
<feature type="compositionally biased region" description="Low complexity" evidence="2">
    <location>
        <begin position="586"/>
        <end position="596"/>
    </location>
</feature>
<feature type="coiled-coil region" evidence="1">
    <location>
        <begin position="469"/>
        <end position="496"/>
    </location>
</feature>
<feature type="region of interest" description="Disordered" evidence="2">
    <location>
        <begin position="74"/>
        <end position="121"/>
    </location>
</feature>
<dbReference type="InterPro" id="IPR000719">
    <property type="entry name" value="Prot_kinase_dom"/>
</dbReference>
<evidence type="ECO:0000259" key="3">
    <source>
        <dbReference type="PROSITE" id="PS50011"/>
    </source>
</evidence>
<dbReference type="PROSITE" id="PS50011">
    <property type="entry name" value="PROTEIN_KINASE_DOM"/>
    <property type="match status" value="1"/>
</dbReference>
<dbReference type="EMBL" id="CAICTM010000081">
    <property type="protein sequence ID" value="CAB9500346.1"/>
    <property type="molecule type" value="Genomic_DNA"/>
</dbReference>
<name>A0A9N8DE73_9STRA</name>
<keyword evidence="4" id="KW-0418">Kinase</keyword>
<evidence type="ECO:0000313" key="4">
    <source>
        <dbReference type="EMBL" id="CAB9500346.1"/>
    </source>
</evidence>
<dbReference type="Gene3D" id="1.10.510.10">
    <property type="entry name" value="Transferase(Phosphotransferase) domain 1"/>
    <property type="match status" value="1"/>
</dbReference>
<evidence type="ECO:0000256" key="2">
    <source>
        <dbReference type="SAM" id="MobiDB-lite"/>
    </source>
</evidence>
<feature type="region of interest" description="Disordered" evidence="2">
    <location>
        <begin position="1"/>
        <end position="40"/>
    </location>
</feature>
<keyword evidence="5" id="KW-1185">Reference proteome</keyword>
<dbReference type="AlphaFoldDB" id="A0A9N8DE73"/>
<dbReference type="CDD" id="cd00180">
    <property type="entry name" value="PKc"/>
    <property type="match status" value="1"/>
</dbReference>
<feature type="compositionally biased region" description="Low complexity" evidence="2">
    <location>
        <begin position="77"/>
        <end position="111"/>
    </location>
</feature>
<protein>
    <submittedName>
        <fullName evidence="4">STE20-like serine/threonine-protein kinase</fullName>
    </submittedName>
</protein>
<keyword evidence="1" id="KW-0175">Coiled coil</keyword>
<feature type="compositionally biased region" description="Polar residues" evidence="2">
    <location>
        <begin position="29"/>
        <end position="40"/>
    </location>
</feature>
<feature type="region of interest" description="Disordered" evidence="2">
    <location>
        <begin position="563"/>
        <end position="596"/>
    </location>
</feature>
<dbReference type="OrthoDB" id="104655at2759"/>
<dbReference type="GO" id="GO:0004674">
    <property type="term" value="F:protein serine/threonine kinase activity"/>
    <property type="evidence" value="ECO:0007669"/>
    <property type="project" value="TreeGrafter"/>
</dbReference>
<sequence length="679" mass="76018">MEHEQLSVGSFEPLTPSHTQDEEDDDHNQSIFRTPQSPVCSRQAAWWQSSVVRRSSSAVDEAVDELTEKSQFLLKNARSPRTPRTSSSTCGSSTASDNKNKNNSNNLRPSSWKQQEEEEELTVAPLHREEILVGRLLGEGAFSCVYEVTGFDLLPFQTKDEDDKAANQLRQDLLVAGKQQYALKHLKADLLANTKDFEDAATDLVMESMYLGALSHPNILKLRGQPIDGTASFANRQGGPGHYHDGYFLLTDRLTETLAQRIERWKNGEDTHTNTVLCKARYACQIADAVSYLHEQRILFRDLKPSNVGFSVEDQIQLFDFGLCRELPHPRRARPYQYRPYVIAEDGEEDEYSVSMDDMDESWNDDEDDFYTTADTIPQREEVYFMSGAGTQQYMAPEILLLNRYNLKADCYSFAMTVTEMLLLEKPLPWYPMDEHIQYVCREGDRPCLDDPAIPVALRDLLAWAWEGNVAKRCTMAQAREELEEIIQQIENDDQVNGPVPPQGSWISPFVEAARRLQEFFRDIVERAVGRCRAILMPGNPSSATTGTDQPTKRRDVTFALTSSEIDPMHVVPTESDDQDQDTHQASTSTFPSISASSADCLLPPTSFVESQPLHSSMSKAARAAVLKRKPSSASTTATTDDEFDEDLMPPSADSFSSSTSKQFPEAAPDGGSLAIGTA</sequence>
<evidence type="ECO:0000313" key="5">
    <source>
        <dbReference type="Proteomes" id="UP001153069"/>
    </source>
</evidence>